<dbReference type="EMBL" id="JAUSUD010000024">
    <property type="protein sequence ID" value="MDQ0232769.1"/>
    <property type="molecule type" value="Genomic_DNA"/>
</dbReference>
<feature type="transmembrane region" description="Helical" evidence="5">
    <location>
        <begin position="7"/>
        <end position="23"/>
    </location>
</feature>
<feature type="transmembrane region" description="Helical" evidence="5">
    <location>
        <begin position="129"/>
        <end position="147"/>
    </location>
</feature>
<evidence type="ECO:0000256" key="4">
    <source>
        <dbReference type="ARBA" id="ARBA00023136"/>
    </source>
</evidence>
<evidence type="ECO:0000256" key="5">
    <source>
        <dbReference type="SAM" id="Phobius"/>
    </source>
</evidence>
<comment type="subcellular location">
    <subcellularLocation>
        <location evidence="1">Membrane</location>
        <topology evidence="1">Multi-pass membrane protein</topology>
    </subcellularLocation>
</comment>
<dbReference type="PANTHER" id="PTHR37422">
    <property type="entry name" value="TEICHURONIC ACID BIOSYNTHESIS PROTEIN TUAE"/>
    <property type="match status" value="1"/>
</dbReference>
<evidence type="ECO:0000259" key="6">
    <source>
        <dbReference type="Pfam" id="PF04932"/>
    </source>
</evidence>
<evidence type="ECO:0000256" key="3">
    <source>
        <dbReference type="ARBA" id="ARBA00022989"/>
    </source>
</evidence>
<dbReference type="Pfam" id="PF04932">
    <property type="entry name" value="Wzy_C"/>
    <property type="match status" value="1"/>
</dbReference>
<keyword evidence="3 5" id="KW-1133">Transmembrane helix</keyword>
<feature type="transmembrane region" description="Helical" evidence="5">
    <location>
        <begin position="243"/>
        <end position="260"/>
    </location>
</feature>
<feature type="domain" description="O-antigen ligase-related" evidence="6">
    <location>
        <begin position="204"/>
        <end position="356"/>
    </location>
</feature>
<dbReference type="InterPro" id="IPR007016">
    <property type="entry name" value="O-antigen_ligase-rel_domated"/>
</dbReference>
<keyword evidence="8" id="KW-1185">Reference proteome</keyword>
<sequence>MKSHIHNIYFIALAMLISIYPFLLKPLGDINYSTFNKLLLLTTSVIILWGYLIHYLFHSKQLSSLFQTKAEKLAVLFFILIFISTLFSLNPWVSFLGSAREYQGFLYWFSFLSLFIFSYQFIRETKQILIVKCFVNVSVIIGFYNIWQHHHYSTDTYFYKSWGFFDNSNHYGTYMVIMINLSLLLYLMSNNLKGLVFYWVVNGVLFLSLFYSGSRGAWVSVLLCIVLYTILVIVPQRQLWKRWLLLFLVPISLLLTVNIIENGFLTNRLDSVVADLMTFLDEDESSDDAGSGRGEIWKKTIPLIKDYALIGSGPSTFSIVYFEKNTSPDEIQVDNSHNDFLEIAFSMGIPALLVYCVFLFTILKQGFKTVRELEGETKIYLQGLLITIFGYLVKSLFNISVIPVAPFFWVLLGMAYACSLRKRGDGSFAS</sequence>
<feature type="transmembrane region" description="Helical" evidence="5">
    <location>
        <begin position="195"/>
        <end position="211"/>
    </location>
</feature>
<feature type="transmembrane region" description="Helical" evidence="5">
    <location>
        <begin position="73"/>
        <end position="93"/>
    </location>
</feature>
<evidence type="ECO:0000256" key="2">
    <source>
        <dbReference type="ARBA" id="ARBA00022692"/>
    </source>
</evidence>
<feature type="transmembrane region" description="Helical" evidence="5">
    <location>
        <begin position="105"/>
        <end position="122"/>
    </location>
</feature>
<organism evidence="7 8">
    <name type="scientific">Metabacillus malikii</name>
    <dbReference type="NCBI Taxonomy" id="1504265"/>
    <lineage>
        <taxon>Bacteria</taxon>
        <taxon>Bacillati</taxon>
        <taxon>Bacillota</taxon>
        <taxon>Bacilli</taxon>
        <taxon>Bacillales</taxon>
        <taxon>Bacillaceae</taxon>
        <taxon>Metabacillus</taxon>
    </lineage>
</organism>
<reference evidence="7 8" key="1">
    <citation type="submission" date="2023-07" db="EMBL/GenBank/DDBJ databases">
        <title>Genomic Encyclopedia of Type Strains, Phase IV (KMG-IV): sequencing the most valuable type-strain genomes for metagenomic binning, comparative biology and taxonomic classification.</title>
        <authorList>
            <person name="Goeker M."/>
        </authorList>
    </citation>
    <scope>NUCLEOTIDE SEQUENCE [LARGE SCALE GENOMIC DNA]</scope>
    <source>
        <strain evidence="7 8">DSM 29005</strain>
    </source>
</reference>
<feature type="transmembrane region" description="Helical" evidence="5">
    <location>
        <begin position="217"/>
        <end position="234"/>
    </location>
</feature>
<accession>A0ABT9ZKG6</accession>
<keyword evidence="4 5" id="KW-0472">Membrane</keyword>
<feature type="transmembrane region" description="Helical" evidence="5">
    <location>
        <begin position="35"/>
        <end position="53"/>
    </location>
</feature>
<dbReference type="InterPro" id="IPR051533">
    <property type="entry name" value="WaaL-like"/>
</dbReference>
<protein>
    <submittedName>
        <fullName evidence="7">Inorganic carbon (HCO3(-)) transporter</fullName>
    </submittedName>
</protein>
<keyword evidence="2 5" id="KW-0812">Transmembrane</keyword>
<comment type="caution">
    <text evidence="7">The sequence shown here is derived from an EMBL/GenBank/DDBJ whole genome shotgun (WGS) entry which is preliminary data.</text>
</comment>
<evidence type="ECO:0000313" key="8">
    <source>
        <dbReference type="Proteomes" id="UP001234495"/>
    </source>
</evidence>
<gene>
    <name evidence="7" type="ORF">J2S19_004091</name>
</gene>
<dbReference type="Proteomes" id="UP001234495">
    <property type="component" value="Unassembled WGS sequence"/>
</dbReference>
<feature type="transmembrane region" description="Helical" evidence="5">
    <location>
        <begin position="171"/>
        <end position="188"/>
    </location>
</feature>
<dbReference type="PANTHER" id="PTHR37422:SF13">
    <property type="entry name" value="LIPOPOLYSACCHARIDE BIOSYNTHESIS PROTEIN PA4999-RELATED"/>
    <property type="match status" value="1"/>
</dbReference>
<feature type="transmembrane region" description="Helical" evidence="5">
    <location>
        <begin position="343"/>
        <end position="363"/>
    </location>
</feature>
<dbReference type="RefSeq" id="WP_307345148.1">
    <property type="nucleotide sequence ID" value="NZ_JAUSUD010000024.1"/>
</dbReference>
<feature type="transmembrane region" description="Helical" evidence="5">
    <location>
        <begin position="399"/>
        <end position="418"/>
    </location>
</feature>
<proteinExistence type="predicted"/>
<name>A0ABT9ZKG6_9BACI</name>
<evidence type="ECO:0000313" key="7">
    <source>
        <dbReference type="EMBL" id="MDQ0232769.1"/>
    </source>
</evidence>
<evidence type="ECO:0000256" key="1">
    <source>
        <dbReference type="ARBA" id="ARBA00004141"/>
    </source>
</evidence>